<reference evidence="3" key="2">
    <citation type="submission" date="2015-01" db="EMBL/GenBank/DDBJ databases">
        <title>Evolutionary Origins and Diversification of the Mycorrhizal Mutualists.</title>
        <authorList>
            <consortium name="DOE Joint Genome Institute"/>
            <consortium name="Mycorrhizal Genomics Consortium"/>
            <person name="Kohler A."/>
            <person name="Kuo A."/>
            <person name="Nagy L.G."/>
            <person name="Floudas D."/>
            <person name="Copeland A."/>
            <person name="Barry K.W."/>
            <person name="Cichocki N."/>
            <person name="Veneault-Fourrey C."/>
            <person name="LaButti K."/>
            <person name="Lindquist E.A."/>
            <person name="Lipzen A."/>
            <person name="Lundell T."/>
            <person name="Morin E."/>
            <person name="Murat C."/>
            <person name="Riley R."/>
            <person name="Ohm R."/>
            <person name="Sun H."/>
            <person name="Tunlid A."/>
            <person name="Henrissat B."/>
            <person name="Grigoriev I.V."/>
            <person name="Hibbett D.S."/>
            <person name="Martin F."/>
        </authorList>
    </citation>
    <scope>NUCLEOTIDE SEQUENCE [LARGE SCALE GENOMIC DNA]</scope>
    <source>
        <strain evidence="3">Marx 270</strain>
    </source>
</reference>
<evidence type="ECO:0000256" key="1">
    <source>
        <dbReference type="SAM" id="MobiDB-lite"/>
    </source>
</evidence>
<feature type="region of interest" description="Disordered" evidence="1">
    <location>
        <begin position="223"/>
        <end position="244"/>
    </location>
</feature>
<reference evidence="2 3" key="1">
    <citation type="submission" date="2014-04" db="EMBL/GenBank/DDBJ databases">
        <authorList>
            <consortium name="DOE Joint Genome Institute"/>
            <person name="Kuo A."/>
            <person name="Kohler A."/>
            <person name="Costa M.D."/>
            <person name="Nagy L.G."/>
            <person name="Floudas D."/>
            <person name="Copeland A."/>
            <person name="Barry K.W."/>
            <person name="Cichocki N."/>
            <person name="Veneault-Fourrey C."/>
            <person name="LaButti K."/>
            <person name="Lindquist E.A."/>
            <person name="Lipzen A."/>
            <person name="Lundell T."/>
            <person name="Morin E."/>
            <person name="Murat C."/>
            <person name="Sun H."/>
            <person name="Tunlid A."/>
            <person name="Henrissat B."/>
            <person name="Grigoriev I.V."/>
            <person name="Hibbett D.S."/>
            <person name="Martin F."/>
            <person name="Nordberg H.P."/>
            <person name="Cantor M.N."/>
            <person name="Hua S.X."/>
        </authorList>
    </citation>
    <scope>NUCLEOTIDE SEQUENCE [LARGE SCALE GENOMIC DNA]</scope>
    <source>
        <strain evidence="2 3">Marx 270</strain>
    </source>
</reference>
<protein>
    <submittedName>
        <fullName evidence="2">Uncharacterized protein</fullName>
    </submittedName>
</protein>
<dbReference type="EMBL" id="KN831956">
    <property type="protein sequence ID" value="KIO08785.1"/>
    <property type="molecule type" value="Genomic_DNA"/>
</dbReference>
<feature type="region of interest" description="Disordered" evidence="1">
    <location>
        <begin position="471"/>
        <end position="515"/>
    </location>
</feature>
<sequence>MCYHAIRTTRRDNAELLAISSKRISQTGKRLVERTLNPVLKRGQIDLTFAPHINEYPKDLRFSAAQMSCILPADTQLNTSWPVQLPDNVLEDANDPWIMLGIIAWMSACCRSGFEESTRQDRHDERWHTHYLDYASEFTEFLYMPGRLPQLSAAGIDICRRLRISESDRTVLSQFGSDPRQWCLIVYVAVAMFLRSRDVNLPGCPRCRVLFERSCTTASPTLKVDVTGSGEPQPTFPTNGADDAQRLPDLLLRSSLDHKSTKHLVDDDMHAADKFPSIHRSNLPVSGPTACRSETSLPEPAGMEAFTSITHNKTLSKNEMQSRLTQQFHTLLQYVDSLGLDASTCFRNPDGDNTPYLGSPTEKLPTGSLLREPLPDPSRLTELDMIETIKDKFLEMLRELDLPCEHLPWYTLEKDLEKHGLVLVNWPAGVRKRGNKGIRDLSTADINSLYQAIMHSDEASRLRICRRPPELTANHTIPNSSSSKRPMQFGDSDGHPPKRTRFKDETTRLFTPSLI</sequence>
<feature type="compositionally biased region" description="Polar residues" evidence="1">
    <location>
        <begin position="473"/>
        <end position="485"/>
    </location>
</feature>
<proteinExistence type="predicted"/>
<dbReference type="AlphaFoldDB" id="A0A0C3P681"/>
<organism evidence="2 3">
    <name type="scientific">Pisolithus tinctorius Marx 270</name>
    <dbReference type="NCBI Taxonomy" id="870435"/>
    <lineage>
        <taxon>Eukaryota</taxon>
        <taxon>Fungi</taxon>
        <taxon>Dikarya</taxon>
        <taxon>Basidiomycota</taxon>
        <taxon>Agaricomycotina</taxon>
        <taxon>Agaricomycetes</taxon>
        <taxon>Agaricomycetidae</taxon>
        <taxon>Boletales</taxon>
        <taxon>Sclerodermatineae</taxon>
        <taxon>Pisolithaceae</taxon>
        <taxon>Pisolithus</taxon>
    </lineage>
</organism>
<keyword evidence="3" id="KW-1185">Reference proteome</keyword>
<gene>
    <name evidence="2" type="ORF">M404DRAFT_326098</name>
</gene>
<dbReference type="OrthoDB" id="2628997at2759"/>
<dbReference type="InParanoid" id="A0A0C3P681"/>
<feature type="compositionally biased region" description="Basic and acidic residues" evidence="1">
    <location>
        <begin position="492"/>
        <end position="507"/>
    </location>
</feature>
<evidence type="ECO:0000313" key="3">
    <source>
        <dbReference type="Proteomes" id="UP000054217"/>
    </source>
</evidence>
<evidence type="ECO:0000313" key="2">
    <source>
        <dbReference type="EMBL" id="KIO08785.1"/>
    </source>
</evidence>
<name>A0A0C3P681_PISTI</name>
<accession>A0A0C3P681</accession>
<dbReference type="HOGENOM" id="CLU_012625_1_0_1"/>
<dbReference type="Proteomes" id="UP000054217">
    <property type="component" value="Unassembled WGS sequence"/>
</dbReference>